<dbReference type="Gene3D" id="3.60.10.10">
    <property type="entry name" value="Endonuclease/exonuclease/phosphatase"/>
    <property type="match status" value="1"/>
</dbReference>
<organism evidence="2 3">
    <name type="scientific">Diaphorina citri</name>
    <name type="common">Asian citrus psyllid</name>
    <dbReference type="NCBI Taxonomy" id="121845"/>
    <lineage>
        <taxon>Eukaryota</taxon>
        <taxon>Metazoa</taxon>
        <taxon>Ecdysozoa</taxon>
        <taxon>Arthropoda</taxon>
        <taxon>Hexapoda</taxon>
        <taxon>Insecta</taxon>
        <taxon>Pterygota</taxon>
        <taxon>Neoptera</taxon>
        <taxon>Paraneoptera</taxon>
        <taxon>Hemiptera</taxon>
        <taxon>Sternorrhyncha</taxon>
        <taxon>Psylloidea</taxon>
        <taxon>Psyllidae</taxon>
        <taxon>Diaphorininae</taxon>
        <taxon>Diaphorina</taxon>
    </lineage>
</organism>
<dbReference type="Proteomes" id="UP000079169">
    <property type="component" value="Unplaced"/>
</dbReference>
<dbReference type="PANTHER" id="PTHR23227">
    <property type="entry name" value="BUCENTAUR RELATED"/>
    <property type="match status" value="1"/>
</dbReference>
<proteinExistence type="predicted"/>
<dbReference type="RefSeq" id="XP_026680785.1">
    <property type="nucleotide sequence ID" value="XM_026824984.1"/>
</dbReference>
<gene>
    <name evidence="3" type="primary">LOC113468216</name>
</gene>
<accession>A0A3Q0J243</accession>
<dbReference type="PANTHER" id="PTHR23227:SF67">
    <property type="entry name" value="CRANIOFACIAL DEVELOPMENT PROTEIN 2-LIKE"/>
    <property type="match status" value="1"/>
</dbReference>
<reference evidence="3" key="1">
    <citation type="submission" date="2025-08" db="UniProtKB">
        <authorList>
            <consortium name="RefSeq"/>
        </authorList>
    </citation>
    <scope>IDENTIFICATION</scope>
</reference>
<sequence length="153" mass="16866">MRRADAPPAICEKCARATKSQAGSAKEVSPGKSESEYKNWNAKCGINDSGADGRGRNGVGIVLDKDMKTKVTNVSRRSDRVMSVKLQLEDKELNIVCAYAPQVGCEDEEKDDFWMDIEREIVSIPTEERVFFGGDLNGHIGKRNSELTARITA</sequence>
<dbReference type="SUPFAM" id="SSF56219">
    <property type="entry name" value="DNase I-like"/>
    <property type="match status" value="1"/>
</dbReference>
<protein>
    <submittedName>
        <fullName evidence="3">Uncharacterized protein LOC113468216</fullName>
    </submittedName>
</protein>
<dbReference type="AlphaFoldDB" id="A0A3Q0J243"/>
<dbReference type="PaxDb" id="121845-A0A3Q0J243"/>
<feature type="region of interest" description="Disordered" evidence="1">
    <location>
        <begin position="20"/>
        <end position="39"/>
    </location>
</feature>
<dbReference type="STRING" id="121845.A0A3Q0J243"/>
<keyword evidence="2" id="KW-1185">Reference proteome</keyword>
<evidence type="ECO:0000313" key="2">
    <source>
        <dbReference type="Proteomes" id="UP000079169"/>
    </source>
</evidence>
<evidence type="ECO:0000313" key="3">
    <source>
        <dbReference type="RefSeq" id="XP_026680785.1"/>
    </source>
</evidence>
<dbReference type="InterPro" id="IPR036691">
    <property type="entry name" value="Endo/exonu/phosph_ase_sf"/>
</dbReference>
<name>A0A3Q0J243_DIACI</name>
<dbReference type="KEGG" id="dci:113468216"/>
<dbReference type="InterPro" id="IPR027124">
    <property type="entry name" value="Swc5/CFDP1/2"/>
</dbReference>
<dbReference type="GeneID" id="113468216"/>
<evidence type="ECO:0000256" key="1">
    <source>
        <dbReference type="SAM" id="MobiDB-lite"/>
    </source>
</evidence>